<accession>A0AC35GY12</accession>
<proteinExistence type="predicted"/>
<name>A0AC35GY12_9BILA</name>
<organism evidence="1 2">
    <name type="scientific">Panagrolaimus sp. PS1159</name>
    <dbReference type="NCBI Taxonomy" id="55785"/>
    <lineage>
        <taxon>Eukaryota</taxon>
        <taxon>Metazoa</taxon>
        <taxon>Ecdysozoa</taxon>
        <taxon>Nematoda</taxon>
        <taxon>Chromadorea</taxon>
        <taxon>Rhabditida</taxon>
        <taxon>Tylenchina</taxon>
        <taxon>Panagrolaimomorpha</taxon>
        <taxon>Panagrolaimoidea</taxon>
        <taxon>Panagrolaimidae</taxon>
        <taxon>Panagrolaimus</taxon>
    </lineage>
</organism>
<dbReference type="Proteomes" id="UP000887580">
    <property type="component" value="Unplaced"/>
</dbReference>
<evidence type="ECO:0000313" key="1">
    <source>
        <dbReference type="Proteomes" id="UP000887580"/>
    </source>
</evidence>
<sequence>MINNSHSKPPVTAEEKQILRRYLSIRENCTLNDDGTWNHCYDCINVYRKIAEFMAENANMGVQITYMQLLGMTRKTNLRRLYNRGERLLDVMISRWVPDTLEKVNIVPQQNLGDLAVNENEDANDNEPNVNDGDSDEEDREIPESELPVQEEPIQENVLEITDENIGEILKGRHIRGTQRDELLDQLVHTVLSWNSITDENAATTYHLLPLKVPEGRPPLRP</sequence>
<dbReference type="WBParaSite" id="PS1159_v2.g9885.t1">
    <property type="protein sequence ID" value="PS1159_v2.g9885.t1"/>
    <property type="gene ID" value="PS1159_v2.g9885"/>
</dbReference>
<reference evidence="2" key="1">
    <citation type="submission" date="2022-11" db="UniProtKB">
        <authorList>
            <consortium name="WormBaseParasite"/>
        </authorList>
    </citation>
    <scope>IDENTIFICATION</scope>
</reference>
<protein>
    <submittedName>
        <fullName evidence="2">Uncharacterized protein</fullName>
    </submittedName>
</protein>
<evidence type="ECO:0000313" key="2">
    <source>
        <dbReference type="WBParaSite" id="PS1159_v2.g9885.t1"/>
    </source>
</evidence>